<keyword evidence="7" id="KW-0732">Signal</keyword>
<organism evidence="10 11">
    <name type="scientific">Acanthamoeba castellanii (strain ATCC 30010 / Neff)</name>
    <dbReference type="NCBI Taxonomy" id="1257118"/>
    <lineage>
        <taxon>Eukaryota</taxon>
        <taxon>Amoebozoa</taxon>
        <taxon>Discosea</taxon>
        <taxon>Longamoebia</taxon>
        <taxon>Centramoebida</taxon>
        <taxon>Acanthamoebidae</taxon>
        <taxon>Acanthamoeba</taxon>
    </lineage>
</organism>
<dbReference type="OrthoDB" id="76259at2759"/>
<proteinExistence type="inferred from homology"/>
<reference evidence="10 11" key="1">
    <citation type="journal article" date="2013" name="Genome Biol.">
        <title>Genome of Acanthamoeba castellanii highlights extensive lateral gene transfer and early evolution of tyrosine kinase signaling.</title>
        <authorList>
            <person name="Clarke M."/>
            <person name="Lohan A.J."/>
            <person name="Liu B."/>
            <person name="Lagkouvardos I."/>
            <person name="Roy S."/>
            <person name="Zafar N."/>
            <person name="Bertelli C."/>
            <person name="Schilde C."/>
            <person name="Kianianmomeni A."/>
            <person name="Burglin T.R."/>
            <person name="Frech C."/>
            <person name="Turcotte B."/>
            <person name="Kopec K.O."/>
            <person name="Synnott J.M."/>
            <person name="Choo C."/>
            <person name="Paponov I."/>
            <person name="Finkler A."/>
            <person name="Soon Heng Tan C."/>
            <person name="Hutchins A.P."/>
            <person name="Weinmeier T."/>
            <person name="Rattei T."/>
            <person name="Chu J.S."/>
            <person name="Gimenez G."/>
            <person name="Irimia M."/>
            <person name="Rigden D.J."/>
            <person name="Fitzpatrick D.A."/>
            <person name="Lorenzo-Morales J."/>
            <person name="Bateman A."/>
            <person name="Chiu C.H."/>
            <person name="Tang P."/>
            <person name="Hegemann P."/>
            <person name="Fromm H."/>
            <person name="Raoult D."/>
            <person name="Greub G."/>
            <person name="Miranda-Saavedra D."/>
            <person name="Chen N."/>
            <person name="Nash P."/>
            <person name="Ginger M.L."/>
            <person name="Horn M."/>
            <person name="Schaap P."/>
            <person name="Caler L."/>
            <person name="Loftus B."/>
        </authorList>
    </citation>
    <scope>NUCLEOTIDE SEQUENCE [LARGE SCALE GENOMIC DNA]</scope>
    <source>
        <strain evidence="10 11">Neff</strain>
    </source>
</reference>
<dbReference type="AlphaFoldDB" id="L8GDU2"/>
<dbReference type="Pfam" id="PF04261">
    <property type="entry name" value="Dyp_perox_N"/>
    <property type="match status" value="1"/>
</dbReference>
<dbReference type="GO" id="GO:0004601">
    <property type="term" value="F:peroxidase activity"/>
    <property type="evidence" value="ECO:0007669"/>
    <property type="project" value="UniProtKB-KW"/>
</dbReference>
<dbReference type="Proteomes" id="UP000011083">
    <property type="component" value="Unassembled WGS sequence"/>
</dbReference>
<evidence type="ECO:0000313" key="10">
    <source>
        <dbReference type="EMBL" id="ELR11280.1"/>
    </source>
</evidence>
<keyword evidence="4" id="KW-0560">Oxidoreductase</keyword>
<keyword evidence="5" id="KW-0408">Iron</keyword>
<comment type="cofactor">
    <cofactor evidence="1">
        <name>heme b</name>
        <dbReference type="ChEBI" id="CHEBI:60344"/>
    </cofactor>
</comment>
<sequence length="354" mass="39225">MRPDQKFPYLLAVVVAAVLFGVCSAQSQQYHPQPNVLTGLNHQAVGATIYLRPEVWVNASMAQYAQQIAAQFPEIVLSINSQVNGTGLVGGIAFSAYTWQRWGQFLPMPKGLFDFPGYTGPDGWPVMPRTGGELFIHAKASRRDVLYALVTTFVDYLGDAIVDHIDVIEAWQNVLDGENRDLTGYVDGSVNCPPDQKVPQGLIGAEDKYHTNGSFAIAQRWVHNLKAFLAMNGTLQNDVFGRTKKESNELPNPPLTSHMVRVRQSNFGYFLVRQAMPWGDAVRKNAGLFFIAYTKDAHRLDAMCASMVGQGTFATPPGPYDAIMKFSDPVANNFWYFPSMEVLSQLYSQGTCCH</sequence>
<evidence type="ECO:0000256" key="6">
    <source>
        <dbReference type="ARBA" id="ARBA00025737"/>
    </source>
</evidence>
<evidence type="ECO:0000259" key="9">
    <source>
        <dbReference type="Pfam" id="PF20628"/>
    </source>
</evidence>
<dbReference type="InterPro" id="IPR011008">
    <property type="entry name" value="Dimeric_a/b-barrel"/>
</dbReference>
<evidence type="ECO:0000256" key="2">
    <source>
        <dbReference type="ARBA" id="ARBA00022559"/>
    </source>
</evidence>
<evidence type="ECO:0000256" key="5">
    <source>
        <dbReference type="ARBA" id="ARBA00023004"/>
    </source>
</evidence>
<dbReference type="GO" id="GO:0020037">
    <property type="term" value="F:heme binding"/>
    <property type="evidence" value="ECO:0007669"/>
    <property type="project" value="InterPro"/>
</dbReference>
<evidence type="ECO:0000259" key="8">
    <source>
        <dbReference type="Pfam" id="PF04261"/>
    </source>
</evidence>
<dbReference type="NCBIfam" id="TIGR01413">
    <property type="entry name" value="Dyp_perox_fam"/>
    <property type="match status" value="1"/>
</dbReference>
<dbReference type="GeneID" id="14911761"/>
<keyword evidence="2 10" id="KW-0575">Peroxidase</keyword>
<name>L8GDU2_ACACF</name>
<dbReference type="GO" id="GO:0005829">
    <property type="term" value="C:cytosol"/>
    <property type="evidence" value="ECO:0007669"/>
    <property type="project" value="TreeGrafter"/>
</dbReference>
<gene>
    <name evidence="10" type="ORF">ACA1_189340</name>
</gene>
<keyword evidence="3" id="KW-0479">Metal-binding</keyword>
<protein>
    <submittedName>
        <fullName evidence="10">Dyptype peroxidase superfamily protein</fullName>
    </submittedName>
</protein>
<dbReference type="PROSITE" id="PS51404">
    <property type="entry name" value="DYP_PEROXIDASE"/>
    <property type="match status" value="1"/>
</dbReference>
<dbReference type="OMA" id="CNTIHNI"/>
<evidence type="ECO:0000256" key="3">
    <source>
        <dbReference type="ARBA" id="ARBA00022723"/>
    </source>
</evidence>
<dbReference type="GO" id="GO:0046872">
    <property type="term" value="F:metal ion binding"/>
    <property type="evidence" value="ECO:0007669"/>
    <property type="project" value="UniProtKB-KW"/>
</dbReference>
<evidence type="ECO:0000256" key="4">
    <source>
        <dbReference type="ARBA" id="ARBA00023002"/>
    </source>
</evidence>
<dbReference type="PANTHER" id="PTHR30521">
    <property type="entry name" value="DEFERROCHELATASE/PEROXIDASE"/>
    <property type="match status" value="1"/>
</dbReference>
<dbReference type="SUPFAM" id="SSF54909">
    <property type="entry name" value="Dimeric alpha+beta barrel"/>
    <property type="match status" value="1"/>
</dbReference>
<dbReference type="InterPro" id="IPR048328">
    <property type="entry name" value="Dyp_perox_C"/>
</dbReference>
<evidence type="ECO:0000313" key="11">
    <source>
        <dbReference type="Proteomes" id="UP000011083"/>
    </source>
</evidence>
<dbReference type="KEGG" id="acan:ACA1_189340"/>
<feature type="domain" description="Dyp-type peroxidase C-terminal" evidence="9">
    <location>
        <begin position="178"/>
        <end position="340"/>
    </location>
</feature>
<keyword evidence="11" id="KW-1185">Reference proteome</keyword>
<accession>L8GDU2</accession>
<feature type="domain" description="Dyp-type peroxidase N-terminal" evidence="8">
    <location>
        <begin position="91"/>
        <end position="161"/>
    </location>
</feature>
<dbReference type="InterPro" id="IPR006314">
    <property type="entry name" value="Dyp_peroxidase"/>
</dbReference>
<dbReference type="EMBL" id="KB008154">
    <property type="protein sequence ID" value="ELR11280.1"/>
    <property type="molecule type" value="Genomic_DNA"/>
</dbReference>
<dbReference type="PANTHER" id="PTHR30521:SF0">
    <property type="entry name" value="DYP-TYPE PEROXIDASE FAMILY PROTEIN"/>
    <property type="match status" value="1"/>
</dbReference>
<comment type="similarity">
    <text evidence="6">Belongs to the DyP-type peroxidase family.</text>
</comment>
<dbReference type="VEuPathDB" id="AmoebaDB:ACA1_189340"/>
<feature type="chain" id="PRO_5003989440" evidence="7">
    <location>
        <begin position="26"/>
        <end position="354"/>
    </location>
</feature>
<evidence type="ECO:0000256" key="1">
    <source>
        <dbReference type="ARBA" id="ARBA00001970"/>
    </source>
</evidence>
<feature type="signal peptide" evidence="7">
    <location>
        <begin position="1"/>
        <end position="25"/>
    </location>
</feature>
<evidence type="ECO:0000256" key="7">
    <source>
        <dbReference type="SAM" id="SignalP"/>
    </source>
</evidence>
<dbReference type="InterPro" id="IPR048327">
    <property type="entry name" value="Dyp_perox_N"/>
</dbReference>
<dbReference type="RefSeq" id="XP_004333293.1">
    <property type="nucleotide sequence ID" value="XM_004333245.1"/>
</dbReference>
<dbReference type="STRING" id="1257118.L8GDU2"/>
<dbReference type="Pfam" id="PF20628">
    <property type="entry name" value="Dyp_perox_C"/>
    <property type="match status" value="1"/>
</dbReference>